<dbReference type="PANTHER" id="PTHR28055:SF1">
    <property type="entry name" value="ALTERED INHERITANCE OF MITOCHONDRIA PROTEIN 41, MITOCHONDRIAL"/>
    <property type="match status" value="1"/>
</dbReference>
<dbReference type="RefSeq" id="WP_068748870.1">
    <property type="nucleotide sequence ID" value="NZ_LOHZ01000037.1"/>
</dbReference>
<dbReference type="AlphaFoldDB" id="A0A162MBL4"/>
<dbReference type="InterPro" id="IPR023168">
    <property type="entry name" value="GatB_Yqey_C_2"/>
</dbReference>
<dbReference type="PATRIC" id="fig|520767.4.peg.1870"/>
<protein>
    <recommendedName>
        <fullName evidence="3">Glutamyl-tRNA(Gln) amidotransferase subunit E</fullName>
    </recommendedName>
</protein>
<name>A0A162MBL4_9FIRM</name>
<dbReference type="Gene3D" id="1.10.1510.10">
    <property type="entry name" value="Uncharacterised protein YqeY/AIM41 PF09424, N-terminal domain"/>
    <property type="match status" value="1"/>
</dbReference>
<dbReference type="InterPro" id="IPR003789">
    <property type="entry name" value="Asn/Gln_tRNA_amidoTrase-B-like"/>
</dbReference>
<dbReference type="SUPFAM" id="SSF89095">
    <property type="entry name" value="GatB/YqeY motif"/>
    <property type="match status" value="1"/>
</dbReference>
<dbReference type="InterPro" id="IPR019004">
    <property type="entry name" value="YqeY/Aim41"/>
</dbReference>
<dbReference type="GO" id="GO:0016884">
    <property type="term" value="F:carbon-nitrogen ligase activity, with glutamine as amido-N-donor"/>
    <property type="evidence" value="ECO:0007669"/>
    <property type="project" value="InterPro"/>
</dbReference>
<evidence type="ECO:0000313" key="2">
    <source>
        <dbReference type="Proteomes" id="UP000075737"/>
    </source>
</evidence>
<comment type="caution">
    <text evidence="1">The sequence shown here is derived from an EMBL/GenBank/DDBJ whole genome shotgun (WGS) entry which is preliminary data.</text>
</comment>
<dbReference type="Proteomes" id="UP000075737">
    <property type="component" value="Unassembled WGS sequence"/>
</dbReference>
<gene>
    <name evidence="1" type="ORF">ATZ99_17550</name>
</gene>
<dbReference type="InterPro" id="IPR042184">
    <property type="entry name" value="YqeY/Aim41_N"/>
</dbReference>
<evidence type="ECO:0008006" key="3">
    <source>
        <dbReference type="Google" id="ProtNLM"/>
    </source>
</evidence>
<keyword evidence="2" id="KW-1185">Reference proteome</keyword>
<evidence type="ECO:0000313" key="1">
    <source>
        <dbReference type="EMBL" id="KYO65166.1"/>
    </source>
</evidence>
<dbReference type="STRING" id="520767.ATZ99_17550"/>
<dbReference type="Pfam" id="PF09424">
    <property type="entry name" value="YqeY"/>
    <property type="match status" value="1"/>
</dbReference>
<dbReference type="Gene3D" id="1.10.10.410">
    <property type="match status" value="1"/>
</dbReference>
<sequence>MSIKDVLTEDMKRALKEGEKEKLSVIRMARAAILNEEKNRLHELDDGEVIEVLSREVKKLRENKEEYERLNRPDVAAQLEREIDILLSYLPQQLTEEEIEEIARQVIYETGANSVKDMGRVMTAIMPKVKGRADGRVVNQIVKKLLE</sequence>
<accession>A0A162MBL4</accession>
<dbReference type="OrthoDB" id="9794041at2"/>
<organism evidence="1 2">
    <name type="scientific">Thermovenabulum gondwanense</name>
    <dbReference type="NCBI Taxonomy" id="520767"/>
    <lineage>
        <taxon>Bacteria</taxon>
        <taxon>Bacillati</taxon>
        <taxon>Bacillota</taxon>
        <taxon>Clostridia</taxon>
        <taxon>Thermosediminibacterales</taxon>
        <taxon>Thermosediminibacteraceae</taxon>
        <taxon>Thermovenabulum</taxon>
    </lineage>
</organism>
<reference evidence="1 2" key="1">
    <citation type="submission" date="2015-12" db="EMBL/GenBank/DDBJ databases">
        <title>Draft genome of Thermovenabulum gondwanense isolated from a red thermophilic microbial mat colonisisng an outflow channel of a bore well.</title>
        <authorList>
            <person name="Patel B.K."/>
        </authorList>
    </citation>
    <scope>NUCLEOTIDE SEQUENCE [LARGE SCALE GENOMIC DNA]</scope>
    <source>
        <strain evidence="1 2">R270</strain>
    </source>
</reference>
<dbReference type="PANTHER" id="PTHR28055">
    <property type="entry name" value="ALTERED INHERITANCE OF MITOCHONDRIA PROTEIN 41, MITOCHONDRIAL"/>
    <property type="match status" value="1"/>
</dbReference>
<proteinExistence type="predicted"/>
<dbReference type="EMBL" id="LOHZ01000037">
    <property type="protein sequence ID" value="KYO65166.1"/>
    <property type="molecule type" value="Genomic_DNA"/>
</dbReference>